<dbReference type="EMBL" id="MRZV01001788">
    <property type="protein sequence ID" value="PIK35913.1"/>
    <property type="molecule type" value="Genomic_DNA"/>
</dbReference>
<protein>
    <recommendedName>
        <fullName evidence="3">Ubiquitin-associated and SH3 domain-containing protein B</fullName>
    </recommendedName>
</protein>
<dbReference type="Proteomes" id="UP000230750">
    <property type="component" value="Unassembled WGS sequence"/>
</dbReference>
<accession>A0A2G8JJI8</accession>
<dbReference type="PANTHER" id="PTHR16469">
    <property type="entry name" value="UBIQUITIN-ASSOCIATED AND SH3 DOMAIN-CONTAINING BA-RELATED"/>
    <property type="match status" value="1"/>
</dbReference>
<evidence type="ECO:0000313" key="1">
    <source>
        <dbReference type="EMBL" id="PIK35913.1"/>
    </source>
</evidence>
<dbReference type="Gene3D" id="3.40.50.1240">
    <property type="entry name" value="Phosphoglycerate mutase-like"/>
    <property type="match status" value="1"/>
</dbReference>
<keyword evidence="2" id="KW-1185">Reference proteome</keyword>
<reference evidence="1 2" key="1">
    <citation type="journal article" date="2017" name="PLoS Biol.">
        <title>The sea cucumber genome provides insights into morphological evolution and visceral regeneration.</title>
        <authorList>
            <person name="Zhang X."/>
            <person name="Sun L."/>
            <person name="Yuan J."/>
            <person name="Sun Y."/>
            <person name="Gao Y."/>
            <person name="Zhang L."/>
            <person name="Li S."/>
            <person name="Dai H."/>
            <person name="Hamel J.F."/>
            <person name="Liu C."/>
            <person name="Yu Y."/>
            <person name="Liu S."/>
            <person name="Lin W."/>
            <person name="Guo K."/>
            <person name="Jin S."/>
            <person name="Xu P."/>
            <person name="Storey K.B."/>
            <person name="Huan P."/>
            <person name="Zhang T."/>
            <person name="Zhou Y."/>
            <person name="Zhang J."/>
            <person name="Lin C."/>
            <person name="Li X."/>
            <person name="Xing L."/>
            <person name="Huo D."/>
            <person name="Sun M."/>
            <person name="Wang L."/>
            <person name="Mercier A."/>
            <person name="Li F."/>
            <person name="Yang H."/>
            <person name="Xiang J."/>
        </authorList>
    </citation>
    <scope>NUCLEOTIDE SEQUENCE [LARGE SCALE GENOMIC DNA]</scope>
    <source>
        <strain evidence="1">Shaxun</strain>
        <tissue evidence="1">Muscle</tissue>
    </source>
</reference>
<dbReference type="SUPFAM" id="SSF53254">
    <property type="entry name" value="Phosphoglycerate mutase-like"/>
    <property type="match status" value="1"/>
</dbReference>
<dbReference type="InterPro" id="IPR051710">
    <property type="entry name" value="Phosphatase_SH3-domain"/>
</dbReference>
<organism evidence="1 2">
    <name type="scientific">Stichopus japonicus</name>
    <name type="common">Sea cucumber</name>
    <dbReference type="NCBI Taxonomy" id="307972"/>
    <lineage>
        <taxon>Eukaryota</taxon>
        <taxon>Metazoa</taxon>
        <taxon>Echinodermata</taxon>
        <taxon>Eleutherozoa</taxon>
        <taxon>Echinozoa</taxon>
        <taxon>Holothuroidea</taxon>
        <taxon>Aspidochirotacea</taxon>
        <taxon>Aspidochirotida</taxon>
        <taxon>Stichopodidae</taxon>
        <taxon>Apostichopus</taxon>
    </lineage>
</organism>
<sequence>MKAPDKLKIRIEPCIFEWLAWCKGILPKWLPVAELAVFGLKVDTSYEEFLKTGRLDLKEGSEAYFKRCNLLAKHIFQKYPDDGDILIVGHASSLDGISRPLQGLSSRPTKEFCKLVQSVPYCGCVTLQEYKEFGIWDLVQPPFPTLTHSPNSRFDWRSLQP</sequence>
<evidence type="ECO:0008006" key="3">
    <source>
        <dbReference type="Google" id="ProtNLM"/>
    </source>
</evidence>
<dbReference type="OrthoDB" id="414418at2759"/>
<proteinExistence type="predicted"/>
<dbReference type="STRING" id="307972.A0A2G8JJI8"/>
<dbReference type="PANTHER" id="PTHR16469:SF27">
    <property type="entry name" value="UBIQUITIN-ASSOCIATED AND SH3 DOMAIN-CONTAINING BA-RELATED"/>
    <property type="match status" value="1"/>
</dbReference>
<evidence type="ECO:0000313" key="2">
    <source>
        <dbReference type="Proteomes" id="UP000230750"/>
    </source>
</evidence>
<name>A0A2G8JJI8_STIJA</name>
<dbReference type="InterPro" id="IPR029033">
    <property type="entry name" value="His_PPase_superfam"/>
</dbReference>
<comment type="caution">
    <text evidence="1">The sequence shown here is derived from an EMBL/GenBank/DDBJ whole genome shotgun (WGS) entry which is preliminary data.</text>
</comment>
<gene>
    <name evidence="1" type="ORF">BSL78_27264</name>
</gene>
<dbReference type="AlphaFoldDB" id="A0A2G8JJI8"/>